<dbReference type="GO" id="GO:0006046">
    <property type="term" value="P:N-acetylglucosamine catabolic process"/>
    <property type="evidence" value="ECO:0007669"/>
    <property type="project" value="TreeGrafter"/>
</dbReference>
<feature type="non-terminal residue" evidence="3">
    <location>
        <position position="1"/>
    </location>
</feature>
<keyword evidence="1" id="KW-0378">Hydrolase</keyword>
<dbReference type="InterPro" id="IPR006680">
    <property type="entry name" value="Amidohydro-rel"/>
</dbReference>
<dbReference type="AlphaFoldDB" id="X1I3U5"/>
<comment type="caution">
    <text evidence="3">The sequence shown here is derived from an EMBL/GenBank/DDBJ whole genome shotgun (WGS) entry which is preliminary data.</text>
</comment>
<feature type="domain" description="Amidohydrolase-related" evidence="2">
    <location>
        <begin position="2"/>
        <end position="58"/>
    </location>
</feature>
<evidence type="ECO:0000256" key="1">
    <source>
        <dbReference type="ARBA" id="ARBA00022801"/>
    </source>
</evidence>
<accession>X1I3U5</accession>
<evidence type="ECO:0000259" key="2">
    <source>
        <dbReference type="Pfam" id="PF01979"/>
    </source>
</evidence>
<sequence>PQCSLEDAIQMASTNPAKMFDLDKLGEIRQGKRADLILFTIEQSEILIQKTIVAGKMVYSKD</sequence>
<dbReference type="Pfam" id="PF01979">
    <property type="entry name" value="Amidohydro_1"/>
    <property type="match status" value="1"/>
</dbReference>
<dbReference type="SUPFAM" id="SSF51338">
    <property type="entry name" value="Composite domain of metallo-dependent hydrolases"/>
    <property type="match status" value="1"/>
</dbReference>
<evidence type="ECO:0000313" key="3">
    <source>
        <dbReference type="EMBL" id="GAH77061.1"/>
    </source>
</evidence>
<name>X1I3U5_9ZZZZ</name>
<dbReference type="Gene3D" id="2.30.40.10">
    <property type="entry name" value="Urease, subunit C, domain 1"/>
    <property type="match status" value="1"/>
</dbReference>
<reference evidence="3" key="1">
    <citation type="journal article" date="2014" name="Front. Microbiol.">
        <title>High frequency of phylogenetically diverse reductive dehalogenase-homologous genes in deep subseafloor sedimentary metagenomes.</title>
        <authorList>
            <person name="Kawai M."/>
            <person name="Futagami T."/>
            <person name="Toyoda A."/>
            <person name="Takaki Y."/>
            <person name="Nishi S."/>
            <person name="Hori S."/>
            <person name="Arai W."/>
            <person name="Tsubouchi T."/>
            <person name="Morono Y."/>
            <person name="Uchiyama I."/>
            <person name="Ito T."/>
            <person name="Fujiyama A."/>
            <person name="Inagaki F."/>
            <person name="Takami H."/>
        </authorList>
    </citation>
    <scope>NUCLEOTIDE SEQUENCE</scope>
    <source>
        <strain evidence="3">Expedition CK06-06</strain>
    </source>
</reference>
<dbReference type="PANTHER" id="PTHR11113">
    <property type="entry name" value="N-ACETYLGLUCOSAMINE-6-PHOSPHATE DEACETYLASE"/>
    <property type="match status" value="1"/>
</dbReference>
<dbReference type="PANTHER" id="PTHR11113:SF14">
    <property type="entry name" value="N-ACETYLGLUCOSAMINE-6-PHOSPHATE DEACETYLASE"/>
    <property type="match status" value="1"/>
</dbReference>
<protein>
    <recommendedName>
        <fullName evidence="2">Amidohydrolase-related domain-containing protein</fullName>
    </recommendedName>
</protein>
<dbReference type="EMBL" id="BARU01042968">
    <property type="protein sequence ID" value="GAH77061.1"/>
    <property type="molecule type" value="Genomic_DNA"/>
</dbReference>
<gene>
    <name evidence="3" type="ORF">S03H2_65901</name>
</gene>
<proteinExistence type="predicted"/>
<dbReference type="GO" id="GO:0008448">
    <property type="term" value="F:N-acetylglucosamine-6-phosphate deacetylase activity"/>
    <property type="evidence" value="ECO:0007669"/>
    <property type="project" value="TreeGrafter"/>
</dbReference>
<organism evidence="3">
    <name type="scientific">marine sediment metagenome</name>
    <dbReference type="NCBI Taxonomy" id="412755"/>
    <lineage>
        <taxon>unclassified sequences</taxon>
        <taxon>metagenomes</taxon>
        <taxon>ecological metagenomes</taxon>
    </lineage>
</organism>
<dbReference type="InterPro" id="IPR011059">
    <property type="entry name" value="Metal-dep_hydrolase_composite"/>
</dbReference>